<name>A0A1T4SBN8_9HYPH</name>
<feature type="compositionally biased region" description="Basic and acidic residues" evidence="1">
    <location>
        <begin position="436"/>
        <end position="452"/>
    </location>
</feature>
<dbReference type="STRING" id="225324.SAMN02745126_04513"/>
<evidence type="ECO:0000256" key="1">
    <source>
        <dbReference type="SAM" id="MobiDB-lite"/>
    </source>
</evidence>
<dbReference type="AlphaFoldDB" id="A0A1T4SBN8"/>
<keyword evidence="4" id="KW-1185">Reference proteome</keyword>
<organism evidence="3 4">
    <name type="scientific">Enhydrobacter aerosaccus</name>
    <dbReference type="NCBI Taxonomy" id="225324"/>
    <lineage>
        <taxon>Bacteria</taxon>
        <taxon>Pseudomonadati</taxon>
        <taxon>Pseudomonadota</taxon>
        <taxon>Alphaproteobacteria</taxon>
        <taxon>Hyphomicrobiales</taxon>
        <taxon>Enhydrobacter</taxon>
    </lineage>
</organism>
<evidence type="ECO:0000313" key="3">
    <source>
        <dbReference type="EMBL" id="SKA25318.1"/>
    </source>
</evidence>
<dbReference type="Pfam" id="PF13358">
    <property type="entry name" value="DDE_3"/>
    <property type="match status" value="1"/>
</dbReference>
<dbReference type="Gene3D" id="3.40.50.300">
    <property type="entry name" value="P-loop containing nucleotide triphosphate hydrolases"/>
    <property type="match status" value="1"/>
</dbReference>
<feature type="region of interest" description="Disordered" evidence="1">
    <location>
        <begin position="407"/>
        <end position="474"/>
    </location>
</feature>
<dbReference type="InterPro" id="IPR003593">
    <property type="entry name" value="AAA+_ATPase"/>
</dbReference>
<dbReference type="Proteomes" id="UP000190092">
    <property type="component" value="Unassembled WGS sequence"/>
</dbReference>
<gene>
    <name evidence="3" type="ORF">SAMN02745126_04513</name>
</gene>
<dbReference type="SMART" id="SM00382">
    <property type="entry name" value="AAA"/>
    <property type="match status" value="1"/>
</dbReference>
<proteinExistence type="predicted"/>
<evidence type="ECO:0000313" key="4">
    <source>
        <dbReference type="Proteomes" id="UP000190092"/>
    </source>
</evidence>
<dbReference type="EMBL" id="FUWJ01000007">
    <property type="protein sequence ID" value="SKA25318.1"/>
    <property type="molecule type" value="Genomic_DNA"/>
</dbReference>
<dbReference type="InterPro" id="IPR002611">
    <property type="entry name" value="IstB_ATP-bd"/>
</dbReference>
<dbReference type="CDD" id="cd00009">
    <property type="entry name" value="AAA"/>
    <property type="match status" value="1"/>
</dbReference>
<dbReference type="Pfam" id="PF01695">
    <property type="entry name" value="IstB_IS21"/>
    <property type="match status" value="1"/>
</dbReference>
<dbReference type="PANTHER" id="PTHR46564">
    <property type="entry name" value="TRANSPOSASE"/>
    <property type="match status" value="1"/>
</dbReference>
<sequence length="474" mass="53315">MPELAAKLLAERAVTAHPASLSRVLLQAGLSFKKTLLASEVEREDVRQALDEWKVHRQPRMREAMHRLVFLDETGTTTKLIRLRGRARRGTRLKADAPFGHWATQTFIAGLRCDGLTAPWVIDHPMNRETFDTYVQTQLAPTLQQGDVVILDNLPSHKSAKDEAILKQRGAWFLFLPPYSPDLNPIEMAFAKLKAHLRRIGARIIALSEKPSATSAPCTPSRSAGTTSKTLAMRPINRSTLKVLLQLNALAPGLRHAVTRNDNCNRFNLKRWDLLTAEVSEKQARSIRYQLTIAKLPLAKDLDDFLFAGTPINETLVRDLAGADFLAQQRNAVLIGGTGTGKTHLAIAMARSCIRGGARGRFYNVVDLVNRLETEARSGRQGRLADHLTRMDFIVLDELGYLPFAQAGGQPAPVPPRQPALRADLDHRHHQPRLRRMADRLRRRQDDHRAARSPDPSLRHRRDRQRQLALQEPR</sequence>
<reference evidence="4" key="1">
    <citation type="submission" date="2017-02" db="EMBL/GenBank/DDBJ databases">
        <authorList>
            <person name="Varghese N."/>
            <person name="Submissions S."/>
        </authorList>
    </citation>
    <scope>NUCLEOTIDE SEQUENCE [LARGE SCALE GENOMIC DNA]</scope>
    <source>
        <strain evidence="4">ATCC 27094</strain>
    </source>
</reference>
<dbReference type="Gene3D" id="3.30.420.10">
    <property type="entry name" value="Ribonuclease H-like superfamily/Ribonuclease H"/>
    <property type="match status" value="1"/>
</dbReference>
<dbReference type="PANTHER" id="PTHR46564:SF1">
    <property type="entry name" value="TRANSPOSASE"/>
    <property type="match status" value="1"/>
</dbReference>
<dbReference type="NCBIfam" id="NF033545">
    <property type="entry name" value="transpos_IS630"/>
    <property type="match status" value="1"/>
</dbReference>
<dbReference type="GO" id="GO:0005524">
    <property type="term" value="F:ATP binding"/>
    <property type="evidence" value="ECO:0007669"/>
    <property type="project" value="InterPro"/>
</dbReference>
<dbReference type="SUPFAM" id="SSF52540">
    <property type="entry name" value="P-loop containing nucleoside triphosphate hydrolases"/>
    <property type="match status" value="1"/>
</dbReference>
<dbReference type="InterPro" id="IPR038717">
    <property type="entry name" value="Tc1-like_DDE_dom"/>
</dbReference>
<protein>
    <submittedName>
        <fullName evidence="3">DNA replication protein DnaC</fullName>
    </submittedName>
</protein>
<dbReference type="InterPro" id="IPR047655">
    <property type="entry name" value="Transpos_IS630-like"/>
</dbReference>
<feature type="domain" description="AAA+ ATPase" evidence="2">
    <location>
        <begin position="328"/>
        <end position="472"/>
    </location>
</feature>
<dbReference type="InterPro" id="IPR027417">
    <property type="entry name" value="P-loop_NTPase"/>
</dbReference>
<dbReference type="GO" id="GO:0003676">
    <property type="term" value="F:nucleic acid binding"/>
    <property type="evidence" value="ECO:0007669"/>
    <property type="project" value="InterPro"/>
</dbReference>
<evidence type="ECO:0000259" key="2">
    <source>
        <dbReference type="SMART" id="SM00382"/>
    </source>
</evidence>
<dbReference type="InterPro" id="IPR036397">
    <property type="entry name" value="RNaseH_sf"/>
</dbReference>
<accession>A0A1T4SBN8</accession>